<comment type="subcellular location">
    <subcellularLocation>
        <location evidence="1">Cell envelope</location>
    </subcellularLocation>
</comment>
<evidence type="ECO:0000259" key="7">
    <source>
        <dbReference type="Pfam" id="PF25944"/>
    </source>
</evidence>
<dbReference type="InterPro" id="IPR058626">
    <property type="entry name" value="MdtA-like_b-barrel"/>
</dbReference>
<keyword evidence="10" id="KW-1185">Reference proteome</keyword>
<dbReference type="Pfam" id="PF25967">
    <property type="entry name" value="RND-MFP_C"/>
    <property type="match status" value="1"/>
</dbReference>
<dbReference type="Pfam" id="PF25876">
    <property type="entry name" value="HH_MFP_RND"/>
    <property type="match status" value="1"/>
</dbReference>
<keyword evidence="4" id="KW-0732">Signal</keyword>
<dbReference type="STRING" id="322095.HMPREF3185_00202"/>
<feature type="chain" id="PRO_5007462471" evidence="4">
    <location>
        <begin position="32"/>
        <end position="398"/>
    </location>
</feature>
<feature type="signal peptide" evidence="4">
    <location>
        <begin position="1"/>
        <end position="31"/>
    </location>
</feature>
<dbReference type="InterPro" id="IPR058627">
    <property type="entry name" value="MdtA-like_C"/>
</dbReference>
<dbReference type="RefSeq" id="WP_060934810.1">
    <property type="nucleotide sequence ID" value="NZ_KQ960411.1"/>
</dbReference>
<sequence length="398" mass="41960">MTHQRLTVSCLSLLLLTAGITLLPACSSQQAQQGQAQGPQELPVRTLSAGDFSAYNSYPAVIRGEDDAEIRPKVSGFITKVYVTEGQSVKAGQPLFHLDDVTYRAAVSQATASLSAAQASLATAQLNQRNSQDLLAKNIISQSNYEEVANALKSAEANVAVAKAALVSARENLSYCTVTSPVSGVVGSINYRVGNLVSPQSASPLTQVSNTRKAYVYFSVSEREMQTLAGDGTTAKSLPKVRLRLSDGSEYPAEGTIQGVSGVVDKTTGAITLRVDFPNAEGKLRSGSVGTVLVPTQTAGAILVPQSATVEMLHKKFVYTVDKDGKLTFTEISVSPVNDGQSYTVTSGLKAGDRILVAGTTGVKEGEVIKPLTEEAYAKQQEAIRQQMMGKGGAAEKH</sequence>
<evidence type="ECO:0000313" key="10">
    <source>
        <dbReference type="Proteomes" id="UP000070224"/>
    </source>
</evidence>
<organism evidence="9 10">
    <name type="scientific">Porphyromonas somerae</name>
    <dbReference type="NCBI Taxonomy" id="322095"/>
    <lineage>
        <taxon>Bacteria</taxon>
        <taxon>Pseudomonadati</taxon>
        <taxon>Bacteroidota</taxon>
        <taxon>Bacteroidia</taxon>
        <taxon>Bacteroidales</taxon>
        <taxon>Porphyromonadaceae</taxon>
        <taxon>Porphyromonas</taxon>
    </lineage>
</organism>
<evidence type="ECO:0000259" key="6">
    <source>
        <dbReference type="Pfam" id="PF25917"/>
    </source>
</evidence>
<comment type="similarity">
    <text evidence="2">Belongs to the membrane fusion protein (MFP) (TC 8.A.1) family.</text>
</comment>
<dbReference type="InterPro" id="IPR058625">
    <property type="entry name" value="MdtA-like_BSH"/>
</dbReference>
<dbReference type="Pfam" id="PF25917">
    <property type="entry name" value="BSH_RND"/>
    <property type="match status" value="1"/>
</dbReference>
<dbReference type="InterPro" id="IPR006143">
    <property type="entry name" value="RND_pump_MFP"/>
</dbReference>
<feature type="domain" description="Multidrug resistance protein MdtA-like barrel-sandwich hybrid" evidence="6">
    <location>
        <begin position="68"/>
        <end position="204"/>
    </location>
</feature>
<comment type="caution">
    <text evidence="9">The sequence shown here is derived from an EMBL/GenBank/DDBJ whole genome shotgun (WGS) entry which is preliminary data.</text>
</comment>
<dbReference type="GO" id="GO:0022857">
    <property type="term" value="F:transmembrane transporter activity"/>
    <property type="evidence" value="ECO:0007669"/>
    <property type="project" value="InterPro"/>
</dbReference>
<dbReference type="Gene3D" id="2.40.30.170">
    <property type="match status" value="1"/>
</dbReference>
<dbReference type="Gene3D" id="2.40.50.100">
    <property type="match status" value="1"/>
</dbReference>
<dbReference type="Gene3D" id="2.40.420.20">
    <property type="match status" value="1"/>
</dbReference>
<dbReference type="PANTHER" id="PTHR30158">
    <property type="entry name" value="ACRA/E-RELATED COMPONENT OF DRUG EFFLUX TRANSPORTER"/>
    <property type="match status" value="1"/>
</dbReference>
<protein>
    <submittedName>
        <fullName evidence="9">Putative acriflavine resistance protein A</fullName>
    </submittedName>
</protein>
<dbReference type="GO" id="GO:0030313">
    <property type="term" value="C:cell envelope"/>
    <property type="evidence" value="ECO:0007669"/>
    <property type="project" value="UniProtKB-SubCell"/>
</dbReference>
<evidence type="ECO:0000256" key="2">
    <source>
        <dbReference type="ARBA" id="ARBA00009477"/>
    </source>
</evidence>
<keyword evidence="3" id="KW-0175">Coiled coil</keyword>
<reference evidence="10" key="1">
    <citation type="submission" date="2016-01" db="EMBL/GenBank/DDBJ databases">
        <authorList>
            <person name="Mitreva M."/>
            <person name="Pepin K.H."/>
            <person name="Mihindukulasuriya K.A."/>
            <person name="Fulton R."/>
            <person name="Fronick C."/>
            <person name="O'Laughlin M."/>
            <person name="Miner T."/>
            <person name="Herter B."/>
            <person name="Rosa B.A."/>
            <person name="Cordes M."/>
            <person name="Tomlinson C."/>
            <person name="Wollam A."/>
            <person name="Palsikar V.B."/>
            <person name="Mardis E.R."/>
            <person name="Wilson R.K."/>
        </authorList>
    </citation>
    <scope>NUCLEOTIDE SEQUENCE [LARGE SCALE GENOMIC DNA]</scope>
    <source>
        <strain evidence="10">KA00683</strain>
    </source>
</reference>
<dbReference type="EMBL" id="LSDK01000014">
    <property type="protein sequence ID" value="KXB78324.1"/>
    <property type="molecule type" value="Genomic_DNA"/>
</dbReference>
<dbReference type="GO" id="GO:0005886">
    <property type="term" value="C:plasma membrane"/>
    <property type="evidence" value="ECO:0007669"/>
    <property type="project" value="TreeGrafter"/>
</dbReference>
<dbReference type="OrthoDB" id="9801814at2"/>
<evidence type="ECO:0000256" key="4">
    <source>
        <dbReference type="SAM" id="SignalP"/>
    </source>
</evidence>
<feature type="coiled-coil region" evidence="3">
    <location>
        <begin position="145"/>
        <end position="172"/>
    </location>
</feature>
<feature type="domain" description="Multidrug resistance protein MdtA-like C-terminal permuted SH3" evidence="8">
    <location>
        <begin position="301"/>
        <end position="359"/>
    </location>
</feature>
<proteinExistence type="inferred from homology"/>
<evidence type="ECO:0000256" key="3">
    <source>
        <dbReference type="SAM" id="Coils"/>
    </source>
</evidence>
<dbReference type="InterPro" id="IPR058624">
    <property type="entry name" value="MdtA-like_HH"/>
</dbReference>
<evidence type="ECO:0000259" key="8">
    <source>
        <dbReference type="Pfam" id="PF25967"/>
    </source>
</evidence>
<dbReference type="PATRIC" id="fig|322095.3.peg.200"/>
<evidence type="ECO:0000256" key="1">
    <source>
        <dbReference type="ARBA" id="ARBA00004196"/>
    </source>
</evidence>
<dbReference type="AlphaFoldDB" id="A0A134BEE1"/>
<feature type="domain" description="Multidrug resistance protein MdtA-like beta-barrel" evidence="7">
    <location>
        <begin position="215"/>
        <end position="292"/>
    </location>
</feature>
<gene>
    <name evidence="9" type="ORF">HMPREF3185_00202</name>
</gene>
<dbReference type="Gene3D" id="1.10.287.470">
    <property type="entry name" value="Helix hairpin bin"/>
    <property type="match status" value="1"/>
</dbReference>
<accession>A0A134BEE1</accession>
<evidence type="ECO:0000313" key="9">
    <source>
        <dbReference type="EMBL" id="KXB78324.1"/>
    </source>
</evidence>
<dbReference type="GO" id="GO:0046677">
    <property type="term" value="P:response to antibiotic"/>
    <property type="evidence" value="ECO:0007669"/>
    <property type="project" value="TreeGrafter"/>
</dbReference>
<dbReference type="NCBIfam" id="TIGR01730">
    <property type="entry name" value="RND_mfp"/>
    <property type="match status" value="1"/>
</dbReference>
<evidence type="ECO:0000259" key="5">
    <source>
        <dbReference type="Pfam" id="PF25876"/>
    </source>
</evidence>
<dbReference type="SUPFAM" id="SSF111369">
    <property type="entry name" value="HlyD-like secretion proteins"/>
    <property type="match status" value="1"/>
</dbReference>
<name>A0A134BEE1_9PORP</name>
<feature type="domain" description="Multidrug resistance protein MdtA-like alpha-helical hairpin" evidence="5">
    <location>
        <begin position="108"/>
        <end position="175"/>
    </location>
</feature>
<dbReference type="PANTHER" id="PTHR30158:SF23">
    <property type="entry name" value="MULTIDRUG RESISTANCE PROTEIN MEXA"/>
    <property type="match status" value="1"/>
</dbReference>
<dbReference type="Proteomes" id="UP000070224">
    <property type="component" value="Unassembled WGS sequence"/>
</dbReference>
<dbReference type="Pfam" id="PF25944">
    <property type="entry name" value="Beta-barrel_RND"/>
    <property type="match status" value="1"/>
</dbReference>